<name>A0ABC8AUA8_9NOCA</name>
<proteinExistence type="predicted"/>
<gene>
    <name evidence="2" type="ORF">NS506_03714</name>
</gene>
<evidence type="ECO:0000313" key="3">
    <source>
        <dbReference type="Proteomes" id="UP000180166"/>
    </source>
</evidence>
<dbReference type="KEGG" id="nsr:NS506_03714"/>
<feature type="compositionally biased region" description="Basic residues" evidence="1">
    <location>
        <begin position="103"/>
        <end position="117"/>
    </location>
</feature>
<reference evidence="2 3" key="1">
    <citation type="submission" date="2016-10" db="EMBL/GenBank/DDBJ databases">
        <title>Genome sequence of Nocardia seriolae strain EM150506, isolated from Anguila japonica.</title>
        <authorList>
            <person name="Han H.-J."/>
        </authorList>
    </citation>
    <scope>NUCLEOTIDE SEQUENCE [LARGE SCALE GENOMIC DNA]</scope>
    <source>
        <strain evidence="2 3">EM150506</strain>
    </source>
</reference>
<dbReference type="AlphaFoldDB" id="A0ABC8AUA8"/>
<sequence length="117" mass="13140">MVDIPPNRPHGDRALQLPPLPPSVDHVHECFMTVDHEFVVSADHLVRSLYDLGLRLHHAKQSLGPPDSPAARTLTDLVDHLDQLINNTALTMLARVSHYQPTPRHHRPPTSHPKSSR</sequence>
<organism evidence="2 3">
    <name type="scientific">Nocardia seriolae</name>
    <dbReference type="NCBI Taxonomy" id="37332"/>
    <lineage>
        <taxon>Bacteria</taxon>
        <taxon>Bacillati</taxon>
        <taxon>Actinomycetota</taxon>
        <taxon>Actinomycetes</taxon>
        <taxon>Mycobacteriales</taxon>
        <taxon>Nocardiaceae</taxon>
        <taxon>Nocardia</taxon>
    </lineage>
</organism>
<protein>
    <submittedName>
        <fullName evidence="2">Uncharacterized protein</fullName>
    </submittedName>
</protein>
<feature type="region of interest" description="Disordered" evidence="1">
    <location>
        <begin position="95"/>
        <end position="117"/>
    </location>
</feature>
<dbReference type="EMBL" id="CP017839">
    <property type="protein sequence ID" value="APA97763.1"/>
    <property type="molecule type" value="Genomic_DNA"/>
</dbReference>
<evidence type="ECO:0000256" key="1">
    <source>
        <dbReference type="SAM" id="MobiDB-lite"/>
    </source>
</evidence>
<dbReference type="Proteomes" id="UP000180166">
    <property type="component" value="Chromosome"/>
</dbReference>
<accession>A0ABC8AUA8</accession>
<evidence type="ECO:0000313" key="2">
    <source>
        <dbReference type="EMBL" id="APA97763.1"/>
    </source>
</evidence>